<keyword evidence="1" id="KW-0812">Transmembrane</keyword>
<proteinExistence type="predicted"/>
<dbReference type="PANTHER" id="PTHR43179:SF7">
    <property type="entry name" value="RHAMNOSYLTRANSFERASE WBBL"/>
    <property type="match status" value="1"/>
</dbReference>
<evidence type="ECO:0000313" key="4">
    <source>
        <dbReference type="Proteomes" id="UP000182465"/>
    </source>
</evidence>
<organism evidence="3 4">
    <name type="scientific">Candidatus Kuenenbacteria bacterium CG1_02_38_13</name>
    <dbReference type="NCBI Taxonomy" id="1805235"/>
    <lineage>
        <taxon>Bacteria</taxon>
        <taxon>Candidatus Kueneniibacteriota</taxon>
    </lineage>
</organism>
<sequence length="288" mass="33475">MKLSIIIVSYNVRDLLKKCLESIFRYIKNIDFEVIVIDNASSDGSAAMVGREFLTVNLIANKKNLGFASANNQGIARVRGKYILILNDDTELIDNSLEKLIGLMEKNNNWAIMGCKLLNQDGSLQASVRRFPHFFDQLLVLLKLHHLPSFKRDLENYMCTVFDYGQTQEVEQIMGACMLIRKEIFDKIGSFDEKYFYWFEEVDLCKRAANVGLKVIYTPQAQIIHHGGASFNQINWHKQIIWNHSVCRYFLKHGKKWQFTVLWFLGPISILLAVVADWMKKFKINFYE</sequence>
<feature type="transmembrane region" description="Helical" evidence="1">
    <location>
        <begin position="257"/>
        <end position="279"/>
    </location>
</feature>
<keyword evidence="1" id="KW-0472">Membrane</keyword>
<dbReference type="Gene3D" id="3.90.550.10">
    <property type="entry name" value="Spore Coat Polysaccharide Biosynthesis Protein SpsA, Chain A"/>
    <property type="match status" value="1"/>
</dbReference>
<evidence type="ECO:0000313" key="3">
    <source>
        <dbReference type="EMBL" id="OIO17253.1"/>
    </source>
</evidence>
<dbReference type="SUPFAM" id="SSF53448">
    <property type="entry name" value="Nucleotide-diphospho-sugar transferases"/>
    <property type="match status" value="1"/>
</dbReference>
<protein>
    <recommendedName>
        <fullName evidence="2">Glycosyltransferase 2-like domain-containing protein</fullName>
    </recommendedName>
</protein>
<dbReference type="EMBL" id="MNVB01000035">
    <property type="protein sequence ID" value="OIO17253.1"/>
    <property type="molecule type" value="Genomic_DNA"/>
</dbReference>
<comment type="caution">
    <text evidence="3">The sequence shown here is derived from an EMBL/GenBank/DDBJ whole genome shotgun (WGS) entry which is preliminary data.</text>
</comment>
<dbReference type="PANTHER" id="PTHR43179">
    <property type="entry name" value="RHAMNOSYLTRANSFERASE WBBL"/>
    <property type="match status" value="1"/>
</dbReference>
<accession>A0A1J4U355</accession>
<name>A0A1J4U355_9BACT</name>
<feature type="domain" description="Glycosyltransferase 2-like" evidence="2">
    <location>
        <begin position="4"/>
        <end position="188"/>
    </location>
</feature>
<dbReference type="CDD" id="cd04186">
    <property type="entry name" value="GT_2_like_c"/>
    <property type="match status" value="1"/>
</dbReference>
<dbReference type="InterPro" id="IPR029044">
    <property type="entry name" value="Nucleotide-diphossugar_trans"/>
</dbReference>
<dbReference type="Pfam" id="PF00535">
    <property type="entry name" value="Glycos_transf_2"/>
    <property type="match status" value="1"/>
</dbReference>
<evidence type="ECO:0000259" key="2">
    <source>
        <dbReference type="Pfam" id="PF00535"/>
    </source>
</evidence>
<dbReference type="Proteomes" id="UP000182465">
    <property type="component" value="Unassembled WGS sequence"/>
</dbReference>
<dbReference type="InterPro" id="IPR001173">
    <property type="entry name" value="Glyco_trans_2-like"/>
</dbReference>
<dbReference type="AlphaFoldDB" id="A0A1J4U355"/>
<evidence type="ECO:0000256" key="1">
    <source>
        <dbReference type="SAM" id="Phobius"/>
    </source>
</evidence>
<gene>
    <name evidence="3" type="ORF">AUJ29_01595</name>
</gene>
<reference evidence="3 4" key="1">
    <citation type="journal article" date="2016" name="Environ. Microbiol.">
        <title>Genomic resolution of a cold subsurface aquifer community provides metabolic insights for novel microbes adapted to high CO concentrations.</title>
        <authorList>
            <person name="Probst A.J."/>
            <person name="Castelle C.J."/>
            <person name="Singh A."/>
            <person name="Brown C.T."/>
            <person name="Anantharaman K."/>
            <person name="Sharon I."/>
            <person name="Hug L.A."/>
            <person name="Burstein D."/>
            <person name="Emerson J.B."/>
            <person name="Thomas B.C."/>
            <person name="Banfield J.F."/>
        </authorList>
    </citation>
    <scope>NUCLEOTIDE SEQUENCE [LARGE SCALE GENOMIC DNA]</scope>
    <source>
        <strain evidence="3">CG1_02_38_13</strain>
    </source>
</reference>
<keyword evidence="1" id="KW-1133">Transmembrane helix</keyword>